<gene>
    <name evidence="1" type="ORF">RPERSI_LOCUS34406</name>
</gene>
<dbReference type="Proteomes" id="UP000789920">
    <property type="component" value="Unassembled WGS sequence"/>
</dbReference>
<sequence length="58" mass="6679">SYSEYTSDIDYTSDHDVQVGVEFSTSIFRRKAKENFVAESNTKKIQVNFSKPNKVSKK</sequence>
<name>A0ACA9SRG0_9GLOM</name>
<accession>A0ACA9SRG0</accession>
<feature type="non-terminal residue" evidence="1">
    <location>
        <position position="58"/>
    </location>
</feature>
<reference evidence="1" key="1">
    <citation type="submission" date="2021-06" db="EMBL/GenBank/DDBJ databases">
        <authorList>
            <person name="Kallberg Y."/>
            <person name="Tangrot J."/>
            <person name="Rosling A."/>
        </authorList>
    </citation>
    <scope>NUCLEOTIDE SEQUENCE</scope>
    <source>
        <strain evidence="1">MA461A</strain>
    </source>
</reference>
<evidence type="ECO:0000313" key="2">
    <source>
        <dbReference type="Proteomes" id="UP000789920"/>
    </source>
</evidence>
<feature type="non-terminal residue" evidence="1">
    <location>
        <position position="1"/>
    </location>
</feature>
<dbReference type="EMBL" id="CAJVQC010153700">
    <property type="protein sequence ID" value="CAG8846964.1"/>
    <property type="molecule type" value="Genomic_DNA"/>
</dbReference>
<organism evidence="1 2">
    <name type="scientific">Racocetra persica</name>
    <dbReference type="NCBI Taxonomy" id="160502"/>
    <lineage>
        <taxon>Eukaryota</taxon>
        <taxon>Fungi</taxon>
        <taxon>Fungi incertae sedis</taxon>
        <taxon>Mucoromycota</taxon>
        <taxon>Glomeromycotina</taxon>
        <taxon>Glomeromycetes</taxon>
        <taxon>Diversisporales</taxon>
        <taxon>Gigasporaceae</taxon>
        <taxon>Racocetra</taxon>
    </lineage>
</organism>
<keyword evidence="2" id="KW-1185">Reference proteome</keyword>
<comment type="caution">
    <text evidence="1">The sequence shown here is derived from an EMBL/GenBank/DDBJ whole genome shotgun (WGS) entry which is preliminary data.</text>
</comment>
<evidence type="ECO:0000313" key="1">
    <source>
        <dbReference type="EMBL" id="CAG8846964.1"/>
    </source>
</evidence>
<protein>
    <submittedName>
        <fullName evidence="1">30836_t:CDS:1</fullName>
    </submittedName>
</protein>
<proteinExistence type="predicted"/>